<evidence type="ECO:0000256" key="2">
    <source>
        <dbReference type="ARBA" id="ARBA00022833"/>
    </source>
</evidence>
<feature type="binding site" evidence="3">
    <location>
        <position position="128"/>
    </location>
    <ligand>
        <name>Zn(2+)</name>
        <dbReference type="ChEBI" id="CHEBI:29105"/>
        <note>catalytic</note>
    </ligand>
</feature>
<keyword evidence="3" id="KW-0963">Cytoplasm</keyword>
<dbReference type="Proteomes" id="UP000722336">
    <property type="component" value="Unassembled WGS sequence"/>
</dbReference>
<gene>
    <name evidence="3 4" type="primary">ybeY</name>
    <name evidence="4" type="ORF">KCG44_05790</name>
</gene>
<comment type="similarity">
    <text evidence="3">Belongs to the endoribonuclease YbeY family.</text>
</comment>
<comment type="cofactor">
    <cofactor evidence="3">
        <name>Zn(2+)</name>
        <dbReference type="ChEBI" id="CHEBI:29105"/>
    </cofactor>
    <text evidence="3">Binds 1 zinc ion.</text>
</comment>
<feature type="binding site" evidence="3">
    <location>
        <position position="138"/>
    </location>
    <ligand>
        <name>Zn(2+)</name>
        <dbReference type="ChEBI" id="CHEBI:29105"/>
        <note>catalytic</note>
    </ligand>
</feature>
<dbReference type="NCBIfam" id="TIGR00043">
    <property type="entry name" value="rRNA maturation RNase YbeY"/>
    <property type="match status" value="1"/>
</dbReference>
<feature type="binding site" evidence="3">
    <location>
        <position position="132"/>
    </location>
    <ligand>
        <name>Zn(2+)</name>
        <dbReference type="ChEBI" id="CHEBI:29105"/>
        <note>catalytic</note>
    </ligand>
</feature>
<keyword evidence="3" id="KW-0378">Hydrolase</keyword>
<sequence>MLDVDIEIAAGDWPEFDWPARAAEAAEAAIRATPYGYLVDDDMACELAVRFTDDVEVRKLNRQYRGKDRPTNVLSFPAVQRDLLAGLTNTDDGEVLLGDIALAAETCAREAADKRISLIDHATHLIVHGTLHIVGYDHELEAEAIDMEQLETTILARFGIADPYQDRVDG</sequence>
<dbReference type="EMBL" id="JAGSPA010000002">
    <property type="protein sequence ID" value="MBV7256295.1"/>
    <property type="molecule type" value="Genomic_DNA"/>
</dbReference>
<evidence type="ECO:0000313" key="5">
    <source>
        <dbReference type="Proteomes" id="UP000722336"/>
    </source>
</evidence>
<comment type="function">
    <text evidence="3">Single strand-specific metallo-endoribonuclease involved in late-stage 70S ribosome quality control and in maturation of the 3' terminus of the 16S rRNA.</text>
</comment>
<proteinExistence type="inferred from homology"/>
<comment type="subcellular location">
    <subcellularLocation>
        <location evidence="3">Cytoplasm</location>
    </subcellularLocation>
</comment>
<dbReference type="Pfam" id="PF02130">
    <property type="entry name" value="YbeY"/>
    <property type="match status" value="1"/>
</dbReference>
<dbReference type="PANTHER" id="PTHR46986:SF1">
    <property type="entry name" value="ENDORIBONUCLEASE YBEY, CHLOROPLASTIC"/>
    <property type="match status" value="1"/>
</dbReference>
<evidence type="ECO:0000256" key="3">
    <source>
        <dbReference type="HAMAP-Rule" id="MF_00009"/>
    </source>
</evidence>
<keyword evidence="1 3" id="KW-0479">Metal-binding</keyword>
<comment type="caution">
    <text evidence="4">The sequence shown here is derived from an EMBL/GenBank/DDBJ whole genome shotgun (WGS) entry which is preliminary data.</text>
</comment>
<dbReference type="InterPro" id="IPR002036">
    <property type="entry name" value="YbeY"/>
</dbReference>
<dbReference type="EC" id="3.1.-.-" evidence="3"/>
<keyword evidence="3" id="KW-0255">Endonuclease</keyword>
<dbReference type="PANTHER" id="PTHR46986">
    <property type="entry name" value="ENDORIBONUCLEASE YBEY, CHLOROPLASTIC"/>
    <property type="match status" value="1"/>
</dbReference>
<dbReference type="RefSeq" id="WP_218444878.1">
    <property type="nucleotide sequence ID" value="NZ_JAGSPA010000002.1"/>
</dbReference>
<reference evidence="4 5" key="1">
    <citation type="submission" date="2021-04" db="EMBL/GenBank/DDBJ databases">
        <authorList>
            <person name="Pira H."/>
            <person name="Risdian C."/>
            <person name="Wink J."/>
        </authorList>
    </citation>
    <scope>NUCLEOTIDE SEQUENCE [LARGE SCALE GENOMIC DNA]</scope>
    <source>
        <strain evidence="4 5">WHA3</strain>
    </source>
</reference>
<keyword evidence="3" id="KW-0540">Nuclease</keyword>
<evidence type="ECO:0000256" key="1">
    <source>
        <dbReference type="ARBA" id="ARBA00022723"/>
    </source>
</evidence>
<accession>A0ABS6SCZ8</accession>
<keyword evidence="3" id="KW-0698">rRNA processing</keyword>
<dbReference type="PROSITE" id="PS01306">
    <property type="entry name" value="UPF0054"/>
    <property type="match status" value="1"/>
</dbReference>
<dbReference type="InterPro" id="IPR020549">
    <property type="entry name" value="YbeY_CS"/>
</dbReference>
<keyword evidence="2 3" id="KW-0862">Zinc</keyword>
<name>A0ABS6SCZ8_9SPHN</name>
<keyword evidence="5" id="KW-1185">Reference proteome</keyword>
<organism evidence="4 5">
    <name type="scientific">Pacificimonas pallii</name>
    <dbReference type="NCBI Taxonomy" id="2827236"/>
    <lineage>
        <taxon>Bacteria</taxon>
        <taxon>Pseudomonadati</taxon>
        <taxon>Pseudomonadota</taxon>
        <taxon>Alphaproteobacteria</taxon>
        <taxon>Sphingomonadales</taxon>
        <taxon>Sphingosinicellaceae</taxon>
        <taxon>Pacificimonas</taxon>
    </lineage>
</organism>
<protein>
    <recommendedName>
        <fullName evidence="3">Endoribonuclease YbeY</fullName>
        <ecNumber evidence="3">3.1.-.-</ecNumber>
    </recommendedName>
</protein>
<keyword evidence="3" id="KW-0690">Ribosome biogenesis</keyword>
<dbReference type="HAMAP" id="MF_00009">
    <property type="entry name" value="Endoribonucl_YbeY"/>
    <property type="match status" value="1"/>
</dbReference>
<evidence type="ECO:0000313" key="4">
    <source>
        <dbReference type="EMBL" id="MBV7256295.1"/>
    </source>
</evidence>